<sequence length="134" mass="16166">MVLESKHLEEIGAYVQTNLAGWLAENSLAKPPVVYEIELRERMVRVEEELRHQRELMKQGFELMEKRFEAVDKRFEAVDKRFEAMNKRFESMERRMDDRFHTLTKRIDRFMIWSFSINVSAVIIIVATFRVWPI</sequence>
<evidence type="ECO:0000313" key="3">
    <source>
        <dbReference type="EMBL" id="VFK72462.1"/>
    </source>
</evidence>
<evidence type="ECO:0000256" key="1">
    <source>
        <dbReference type="SAM" id="Phobius"/>
    </source>
</evidence>
<reference evidence="3" key="1">
    <citation type="submission" date="2019-02" db="EMBL/GenBank/DDBJ databases">
        <authorList>
            <person name="Gruber-Vodicka R. H."/>
            <person name="Seah K. B. B."/>
        </authorList>
    </citation>
    <scope>NUCLEOTIDE SEQUENCE</scope>
    <source>
        <strain evidence="3">BECK_BY19</strain>
        <strain evidence="2">BECK_BY8</strain>
    </source>
</reference>
<dbReference type="EMBL" id="CAADFZ010000122">
    <property type="protein sequence ID" value="VFK67018.1"/>
    <property type="molecule type" value="Genomic_DNA"/>
</dbReference>
<proteinExistence type="predicted"/>
<dbReference type="Gene3D" id="3.90.20.10">
    <property type="match status" value="1"/>
</dbReference>
<name>A0A451B2G8_9GAMM</name>
<evidence type="ECO:0000313" key="2">
    <source>
        <dbReference type="EMBL" id="VFK67018.1"/>
    </source>
</evidence>
<gene>
    <name evidence="2" type="ORF">BECKUNK1418G_GA0071005_11227</name>
    <name evidence="3" type="ORF">BECKUNK1418H_GA0071006_11167</name>
</gene>
<dbReference type="AlphaFoldDB" id="A0A451B2G8"/>
<dbReference type="EMBL" id="CAADGD010000116">
    <property type="protein sequence ID" value="VFK72462.1"/>
    <property type="molecule type" value="Genomic_DNA"/>
</dbReference>
<protein>
    <recommendedName>
        <fullName evidence="4">DUF1640 domain-containing protein</fullName>
    </recommendedName>
</protein>
<organism evidence="3">
    <name type="scientific">Candidatus Kentrum sp. UNK</name>
    <dbReference type="NCBI Taxonomy" id="2126344"/>
    <lineage>
        <taxon>Bacteria</taxon>
        <taxon>Pseudomonadati</taxon>
        <taxon>Pseudomonadota</taxon>
        <taxon>Gammaproteobacteria</taxon>
        <taxon>Candidatus Kentrum</taxon>
    </lineage>
</organism>
<keyword evidence="1" id="KW-0472">Membrane</keyword>
<evidence type="ECO:0008006" key="4">
    <source>
        <dbReference type="Google" id="ProtNLM"/>
    </source>
</evidence>
<keyword evidence="1" id="KW-1133">Transmembrane helix</keyword>
<feature type="transmembrane region" description="Helical" evidence="1">
    <location>
        <begin position="110"/>
        <end position="132"/>
    </location>
</feature>
<keyword evidence="1" id="KW-0812">Transmembrane</keyword>
<accession>A0A451B2G8</accession>